<gene>
    <name evidence="2" type="ORF">PUP29_06765</name>
</gene>
<accession>A0AAU8A6E0</accession>
<feature type="domain" description="Uroporphyrinogen decarboxylase (URO-D)" evidence="1">
    <location>
        <begin position="221"/>
        <end position="373"/>
    </location>
</feature>
<dbReference type="GO" id="GO:0004853">
    <property type="term" value="F:uroporphyrinogen decarboxylase activity"/>
    <property type="evidence" value="ECO:0007669"/>
    <property type="project" value="InterPro"/>
</dbReference>
<evidence type="ECO:0000313" key="2">
    <source>
        <dbReference type="EMBL" id="XCC61239.1"/>
    </source>
</evidence>
<organism evidence="2">
    <name type="scientific">Christensenella massiliensis</name>
    <dbReference type="NCBI Taxonomy" id="1805714"/>
    <lineage>
        <taxon>Bacteria</taxon>
        <taxon>Bacillati</taxon>
        <taxon>Bacillota</taxon>
        <taxon>Clostridia</taxon>
        <taxon>Christensenellales</taxon>
        <taxon>Christensenellaceae</taxon>
        <taxon>Christensenella</taxon>
    </lineage>
</organism>
<dbReference type="InterPro" id="IPR052024">
    <property type="entry name" value="Methanogen_methyltrans"/>
</dbReference>
<dbReference type="PANTHER" id="PTHR47099:SF1">
    <property type="entry name" value="METHYLCOBAMIDE:COM METHYLTRANSFERASE MTBA"/>
    <property type="match status" value="1"/>
</dbReference>
<dbReference type="InterPro" id="IPR000257">
    <property type="entry name" value="Uroporphyrinogen_deCOase"/>
</dbReference>
<dbReference type="Gene3D" id="3.20.20.210">
    <property type="match status" value="1"/>
</dbReference>
<dbReference type="InterPro" id="IPR038071">
    <property type="entry name" value="UROD/MetE-like_sf"/>
</dbReference>
<dbReference type="Pfam" id="PF01208">
    <property type="entry name" value="URO-D"/>
    <property type="match status" value="1"/>
</dbReference>
<dbReference type="RefSeq" id="WP_079546611.1">
    <property type="nucleotide sequence ID" value="NZ_CP117826.1"/>
</dbReference>
<dbReference type="AlphaFoldDB" id="A0AAU8A6E0"/>
<evidence type="ECO:0000259" key="1">
    <source>
        <dbReference type="Pfam" id="PF01208"/>
    </source>
</evidence>
<dbReference type="PANTHER" id="PTHR47099">
    <property type="entry name" value="METHYLCOBAMIDE:COM METHYLTRANSFERASE MTBA"/>
    <property type="match status" value="1"/>
</dbReference>
<sequence>MSDWTPKKRMLAAYRGQPQDRRPVAPEFWYYYPAKVLGLSMVEFEREVPFWQSLQKTFVRYECEGWGAVFPKVLNEAQLAVRFKREAEGRYLETVTRKFHGREFTQVKEFSDREPSWLKKHWAEGESPLMAAEMLLDADYSLDTAEMLHAYETVGEAYLLEVWLGMPFFDFVADIMGFESAVLYFMQEDESTLRALRERYTEYQCGLVDKLCKRTPYESYVIGCGYSCNSLIGPKLWRTWDKPYIAAVAKELHRHGRLLHIHFHGRCMETIEDFAEIGIDCVCPFERAPGGDVNTAEELARVREALNGRVTFNGNVHTVETLIFGTPQRVREEVREVKRAFAGSNRLIIGTGDQVGYETPEENIWAMIDEAKK</sequence>
<dbReference type="EMBL" id="CP117826">
    <property type="protein sequence ID" value="XCC61239.1"/>
    <property type="molecule type" value="Genomic_DNA"/>
</dbReference>
<name>A0AAU8A6E0_9FIRM</name>
<dbReference type="GO" id="GO:0006779">
    <property type="term" value="P:porphyrin-containing compound biosynthetic process"/>
    <property type="evidence" value="ECO:0007669"/>
    <property type="project" value="InterPro"/>
</dbReference>
<reference evidence="2" key="1">
    <citation type="submission" date="2023-02" db="EMBL/GenBank/DDBJ databases">
        <title>Gut commensal Christensenella minuta modulates host metabolism via a new class of secondary bile acids.</title>
        <authorList>
            <person name="Liu C."/>
        </authorList>
    </citation>
    <scope>NUCLEOTIDE SEQUENCE</scope>
    <source>
        <strain evidence="2">CA70</strain>
    </source>
</reference>
<proteinExistence type="predicted"/>
<dbReference type="SUPFAM" id="SSF51726">
    <property type="entry name" value="UROD/MetE-like"/>
    <property type="match status" value="1"/>
</dbReference>
<protein>
    <submittedName>
        <fullName evidence="2">Uroporphyrinogen decarboxylase family protein</fullName>
    </submittedName>
</protein>